<name>A0A0S2DPV6_LYSEN</name>
<feature type="region of interest" description="Disordered" evidence="1">
    <location>
        <begin position="1"/>
        <end position="54"/>
    </location>
</feature>
<evidence type="ECO:0000313" key="2">
    <source>
        <dbReference type="EMBL" id="ALN60496.1"/>
    </source>
</evidence>
<reference evidence="2 3" key="1">
    <citation type="submission" date="2015-11" db="EMBL/GenBank/DDBJ databases">
        <title>Genome sequences of Lysobacter enzymogenes strain C3 and Lysobacter antibioticus ATCC 29479.</title>
        <authorList>
            <person name="Kobayashi D.Y."/>
        </authorList>
    </citation>
    <scope>NUCLEOTIDE SEQUENCE [LARGE SCALE GENOMIC DNA]</scope>
    <source>
        <strain evidence="2 3">C3</strain>
    </source>
</reference>
<dbReference type="KEGG" id="lez:GLE_5155"/>
<organism evidence="2 3">
    <name type="scientific">Lysobacter enzymogenes</name>
    <dbReference type="NCBI Taxonomy" id="69"/>
    <lineage>
        <taxon>Bacteria</taxon>
        <taxon>Pseudomonadati</taxon>
        <taxon>Pseudomonadota</taxon>
        <taxon>Gammaproteobacteria</taxon>
        <taxon>Lysobacterales</taxon>
        <taxon>Lysobacteraceae</taxon>
        <taxon>Lysobacter</taxon>
    </lineage>
</organism>
<proteinExistence type="predicted"/>
<dbReference type="AlphaFoldDB" id="A0A0S2DPV6"/>
<sequence>MGRRRIHCVHDTEAPPQRPASFGGTPRPAKPGAAALKFRPDRHAAFETPAPPER</sequence>
<dbReference type="EMBL" id="CP013140">
    <property type="protein sequence ID" value="ALN60496.1"/>
    <property type="molecule type" value="Genomic_DNA"/>
</dbReference>
<dbReference type="PATRIC" id="fig|69.6.peg.5078"/>
<accession>A0A0S2DPV6</accession>
<evidence type="ECO:0000256" key="1">
    <source>
        <dbReference type="SAM" id="MobiDB-lite"/>
    </source>
</evidence>
<dbReference type="Proteomes" id="UP000061569">
    <property type="component" value="Chromosome"/>
</dbReference>
<protein>
    <submittedName>
        <fullName evidence="2">Uncharacterized protein</fullName>
    </submittedName>
</protein>
<dbReference type="STRING" id="69.GLE_5155"/>
<evidence type="ECO:0000313" key="3">
    <source>
        <dbReference type="Proteomes" id="UP000061569"/>
    </source>
</evidence>
<gene>
    <name evidence="2" type="ORF">GLE_5155</name>
</gene>